<protein>
    <submittedName>
        <fullName evidence="19">Polysaccharide biosynthesis tyrosine autokinase</fullName>
        <ecNumber evidence="19">2.7.10.2</ecNumber>
    </submittedName>
</protein>
<feature type="coiled-coil region" evidence="14">
    <location>
        <begin position="173"/>
        <end position="214"/>
    </location>
</feature>
<evidence type="ECO:0000256" key="8">
    <source>
        <dbReference type="ARBA" id="ARBA00022777"/>
    </source>
</evidence>
<comment type="similarity">
    <text evidence="2">Belongs to the etk/wzc family.</text>
</comment>
<feature type="region of interest" description="Disordered" evidence="15">
    <location>
        <begin position="690"/>
        <end position="728"/>
    </location>
</feature>
<dbReference type="Proteomes" id="UP000738431">
    <property type="component" value="Chromosome"/>
</dbReference>
<feature type="domain" description="AAA" evidence="18">
    <location>
        <begin position="507"/>
        <end position="628"/>
    </location>
</feature>
<comment type="catalytic activity">
    <reaction evidence="13">
        <text>L-tyrosyl-[protein] + ATP = O-phospho-L-tyrosyl-[protein] + ADP + H(+)</text>
        <dbReference type="Rhea" id="RHEA:10596"/>
        <dbReference type="Rhea" id="RHEA-COMP:10136"/>
        <dbReference type="Rhea" id="RHEA-COMP:20101"/>
        <dbReference type="ChEBI" id="CHEBI:15378"/>
        <dbReference type="ChEBI" id="CHEBI:30616"/>
        <dbReference type="ChEBI" id="CHEBI:46858"/>
        <dbReference type="ChEBI" id="CHEBI:61978"/>
        <dbReference type="ChEBI" id="CHEBI:456216"/>
    </reaction>
</comment>
<feature type="coiled-coil region" evidence="14">
    <location>
        <begin position="323"/>
        <end position="350"/>
    </location>
</feature>
<dbReference type="SUPFAM" id="SSF52540">
    <property type="entry name" value="P-loop containing nucleoside triphosphate hydrolases"/>
    <property type="match status" value="1"/>
</dbReference>
<keyword evidence="6 16" id="KW-0812">Transmembrane</keyword>
<evidence type="ECO:0000256" key="10">
    <source>
        <dbReference type="ARBA" id="ARBA00022989"/>
    </source>
</evidence>
<dbReference type="NCBIfam" id="TIGR01007">
    <property type="entry name" value="eps_fam"/>
    <property type="match status" value="1"/>
</dbReference>
<sequence>MAAPSSRPEHSTLADFLRILRQRWVMIAVLTLIVVSTAAVVTALLPRWYLAAAKVRVEKPEGAVKLFQSQGNVGYDPIFLQDQFEIMQAPKILHPVIQRLDLQARLAPMLDVAGELPLDVTVRYLVDQMLSLDTERNTSIINIGVYAQQPQLAADIANEIARVYSEDRIALATSEQTEGLAKLRNEMELQEREVSALRDRVEELRDELDLAGVDLNARYSDMEIETLRQMQNTLIALRVDAIGRKTRWERFRDIPFEDRINLINAELIDDGNIQNLLQAYLVADQTLTRLRGRLGEAHPDLVSAVNNREKIRQQLDGQLRGYESALEIAYKEAEARVAELERQLSQAKVDQILSARDRMRPFEEAVQQLNTANTVLTTLKLTLRQREIDFQVPKRTIELLGEATPPRRPSKPSWVINLVLAFVVGSLLGTGVAVAIEYFDTSFRNVADIESRLGVPVVGVVPWLAKAAEFDPDDMVASEPFRVLQTNLNLSLDGDQPAALSIVSAGPGEGKSTTVHRLALVMGRSGQRVLLIDADLRRPTQHRLGDWQRAPGMAEYLQGAQEWESVLQRDVAPGLDFIGSGGQGGFNLGMLHTKRLQELVNAAKGRYDRILFDSPPIIGVSDASVLATVMDGALLLIQHRRNPQAMTLRAQQTLRSTRTTLIGAILNQVPNDSGEDYGYYSHNYAYYSDPAPRKAGGASSRTKAKGPGRSDPSAEDGPERLDFQDPHA</sequence>
<evidence type="ECO:0000259" key="17">
    <source>
        <dbReference type="Pfam" id="PF02706"/>
    </source>
</evidence>
<dbReference type="InterPro" id="IPR005702">
    <property type="entry name" value="Wzc-like_C"/>
</dbReference>
<feature type="compositionally biased region" description="Basic and acidic residues" evidence="15">
    <location>
        <begin position="717"/>
        <end position="728"/>
    </location>
</feature>
<evidence type="ECO:0000256" key="16">
    <source>
        <dbReference type="SAM" id="Phobius"/>
    </source>
</evidence>
<organism evidence="19 20">
    <name type="scientific">Actomonas aquatica</name>
    <dbReference type="NCBI Taxonomy" id="2866162"/>
    <lineage>
        <taxon>Bacteria</taxon>
        <taxon>Pseudomonadati</taxon>
        <taxon>Verrucomicrobiota</taxon>
        <taxon>Opitutia</taxon>
        <taxon>Opitutales</taxon>
        <taxon>Opitutaceae</taxon>
        <taxon>Actomonas</taxon>
    </lineage>
</organism>
<dbReference type="EC" id="2.7.10.2" evidence="19"/>
<keyword evidence="4" id="KW-0997">Cell inner membrane</keyword>
<feature type="domain" description="Polysaccharide chain length determinant N-terminal" evidence="17">
    <location>
        <begin position="13"/>
        <end position="99"/>
    </location>
</feature>
<dbReference type="GO" id="GO:0004715">
    <property type="term" value="F:non-membrane spanning protein tyrosine kinase activity"/>
    <property type="evidence" value="ECO:0007669"/>
    <property type="project" value="UniProtKB-EC"/>
</dbReference>
<keyword evidence="8" id="KW-0418">Kinase</keyword>
<dbReference type="PANTHER" id="PTHR32309:SF31">
    <property type="entry name" value="CAPSULAR EXOPOLYSACCHARIDE FAMILY"/>
    <property type="match status" value="1"/>
</dbReference>
<evidence type="ECO:0000256" key="9">
    <source>
        <dbReference type="ARBA" id="ARBA00022840"/>
    </source>
</evidence>
<dbReference type="RefSeq" id="WP_221030254.1">
    <property type="nucleotide sequence ID" value="NZ_CP139781.1"/>
</dbReference>
<keyword evidence="14" id="KW-0175">Coiled coil</keyword>
<dbReference type="PANTHER" id="PTHR32309">
    <property type="entry name" value="TYROSINE-PROTEIN KINASE"/>
    <property type="match status" value="1"/>
</dbReference>
<keyword evidence="5 19" id="KW-0808">Transferase</keyword>
<accession>A0ABZ1C7Z6</accession>
<dbReference type="EMBL" id="CP139781">
    <property type="protein sequence ID" value="WRQ87586.1"/>
    <property type="molecule type" value="Genomic_DNA"/>
</dbReference>
<evidence type="ECO:0000256" key="6">
    <source>
        <dbReference type="ARBA" id="ARBA00022692"/>
    </source>
</evidence>
<dbReference type="InterPro" id="IPR050445">
    <property type="entry name" value="Bact_polysacc_biosynth/exp"/>
</dbReference>
<keyword evidence="7" id="KW-0547">Nucleotide-binding</keyword>
<dbReference type="CDD" id="cd05387">
    <property type="entry name" value="BY-kinase"/>
    <property type="match status" value="1"/>
</dbReference>
<dbReference type="Gene3D" id="3.40.50.300">
    <property type="entry name" value="P-loop containing nucleotide triphosphate hydrolases"/>
    <property type="match status" value="1"/>
</dbReference>
<evidence type="ECO:0000256" key="14">
    <source>
        <dbReference type="SAM" id="Coils"/>
    </source>
</evidence>
<evidence type="ECO:0000256" key="4">
    <source>
        <dbReference type="ARBA" id="ARBA00022519"/>
    </source>
</evidence>
<keyword evidence="9" id="KW-0067">ATP-binding</keyword>
<proteinExistence type="inferred from homology"/>
<keyword evidence="12" id="KW-0829">Tyrosine-protein kinase</keyword>
<evidence type="ECO:0000259" key="18">
    <source>
        <dbReference type="Pfam" id="PF13614"/>
    </source>
</evidence>
<evidence type="ECO:0000256" key="1">
    <source>
        <dbReference type="ARBA" id="ARBA00004429"/>
    </source>
</evidence>
<dbReference type="Pfam" id="PF13614">
    <property type="entry name" value="AAA_31"/>
    <property type="match status" value="1"/>
</dbReference>
<keyword evidence="20" id="KW-1185">Reference proteome</keyword>
<feature type="transmembrane region" description="Helical" evidence="16">
    <location>
        <begin position="24"/>
        <end position="46"/>
    </location>
</feature>
<keyword evidence="11 16" id="KW-0472">Membrane</keyword>
<evidence type="ECO:0000256" key="13">
    <source>
        <dbReference type="ARBA" id="ARBA00053015"/>
    </source>
</evidence>
<gene>
    <name evidence="19" type="ORF">K1X11_022450</name>
</gene>
<dbReference type="InterPro" id="IPR025669">
    <property type="entry name" value="AAA_dom"/>
</dbReference>
<keyword evidence="3" id="KW-1003">Cell membrane</keyword>
<dbReference type="InterPro" id="IPR027417">
    <property type="entry name" value="P-loop_NTPase"/>
</dbReference>
<evidence type="ECO:0000256" key="15">
    <source>
        <dbReference type="SAM" id="MobiDB-lite"/>
    </source>
</evidence>
<evidence type="ECO:0000256" key="5">
    <source>
        <dbReference type="ARBA" id="ARBA00022679"/>
    </source>
</evidence>
<evidence type="ECO:0000256" key="7">
    <source>
        <dbReference type="ARBA" id="ARBA00022741"/>
    </source>
</evidence>
<evidence type="ECO:0000313" key="19">
    <source>
        <dbReference type="EMBL" id="WRQ87586.1"/>
    </source>
</evidence>
<evidence type="ECO:0000256" key="2">
    <source>
        <dbReference type="ARBA" id="ARBA00008883"/>
    </source>
</evidence>
<evidence type="ECO:0000256" key="12">
    <source>
        <dbReference type="ARBA" id="ARBA00023137"/>
    </source>
</evidence>
<reference evidence="19 20" key="1">
    <citation type="submission" date="2023-12" db="EMBL/GenBank/DDBJ databases">
        <title>Description of an unclassified Opitutus bacterium of Verrucomicrobiota.</title>
        <authorList>
            <person name="Zhang D.-F."/>
        </authorList>
    </citation>
    <scope>NUCLEOTIDE SEQUENCE [LARGE SCALE GENOMIC DNA]</scope>
    <source>
        <strain evidence="19 20">WL0086</strain>
    </source>
</reference>
<comment type="subcellular location">
    <subcellularLocation>
        <location evidence="1">Cell inner membrane</location>
        <topology evidence="1">Multi-pass membrane protein</topology>
    </subcellularLocation>
</comment>
<evidence type="ECO:0000256" key="3">
    <source>
        <dbReference type="ARBA" id="ARBA00022475"/>
    </source>
</evidence>
<evidence type="ECO:0000256" key="11">
    <source>
        <dbReference type="ARBA" id="ARBA00023136"/>
    </source>
</evidence>
<dbReference type="InterPro" id="IPR003856">
    <property type="entry name" value="LPS_length_determ_N"/>
</dbReference>
<keyword evidence="10 16" id="KW-1133">Transmembrane helix</keyword>
<name>A0ABZ1C7Z6_9BACT</name>
<evidence type="ECO:0000313" key="20">
    <source>
        <dbReference type="Proteomes" id="UP000738431"/>
    </source>
</evidence>
<dbReference type="Pfam" id="PF02706">
    <property type="entry name" value="Wzz"/>
    <property type="match status" value="1"/>
</dbReference>
<feature type="transmembrane region" description="Helical" evidence="16">
    <location>
        <begin position="414"/>
        <end position="436"/>
    </location>
</feature>